<comment type="caution">
    <text evidence="2">Lacks conserved residue(s) required for the propagation of feature annotation.</text>
</comment>
<evidence type="ECO:0000256" key="4">
    <source>
        <dbReference type="SAM" id="MobiDB-lite"/>
    </source>
</evidence>
<evidence type="ECO:0000313" key="5">
    <source>
        <dbReference type="EMBL" id="HDQ99592.1"/>
    </source>
</evidence>
<dbReference type="Gene3D" id="2.40.50.140">
    <property type="entry name" value="Nucleic acid-binding proteins"/>
    <property type="match status" value="1"/>
</dbReference>
<dbReference type="InterPro" id="IPR000424">
    <property type="entry name" value="Primosome_PriB/ssb"/>
</dbReference>
<dbReference type="InterPro" id="IPR011344">
    <property type="entry name" value="ssDNA-bd"/>
</dbReference>
<dbReference type="PIRSF" id="PIRSF002070">
    <property type="entry name" value="SSB"/>
    <property type="match status" value="1"/>
</dbReference>
<sequence>MADIRLPNLNLVLLAGRATADPDLRYTPKGTAVLQFQLAVNRRYLDRATNEWKEDPSFFTVVVWGEQAERVGERIKKGSAVMLEGEMRSRTWDDKEGRKRTVVEVHARRVQVLDRFSTGRSESGPGAAGLPDSSNPDGPETGSDQLDDIPF</sequence>
<reference evidence="5" key="1">
    <citation type="journal article" date="2020" name="mSystems">
        <title>Genome- and Community-Level Interaction Insights into Carbon Utilization and Element Cycling Functions of Hydrothermarchaeota in Hydrothermal Sediment.</title>
        <authorList>
            <person name="Zhou Z."/>
            <person name="Liu Y."/>
            <person name="Xu W."/>
            <person name="Pan J."/>
            <person name="Luo Z.H."/>
            <person name="Li M."/>
        </authorList>
    </citation>
    <scope>NUCLEOTIDE SEQUENCE [LARGE SCALE GENOMIC DNA]</scope>
    <source>
        <strain evidence="5">SpSt-1182</strain>
    </source>
</reference>
<evidence type="ECO:0000256" key="3">
    <source>
        <dbReference type="PIRNR" id="PIRNR002070"/>
    </source>
</evidence>
<dbReference type="SUPFAM" id="SSF50249">
    <property type="entry name" value="Nucleic acid-binding proteins"/>
    <property type="match status" value="1"/>
</dbReference>
<dbReference type="HAMAP" id="MF_00984">
    <property type="entry name" value="SSB"/>
    <property type="match status" value="1"/>
</dbReference>
<dbReference type="Pfam" id="PF00436">
    <property type="entry name" value="SSB"/>
    <property type="match status" value="1"/>
</dbReference>
<name>A0A7V0XEZ7_UNCW3</name>
<feature type="region of interest" description="Disordered" evidence="4">
    <location>
        <begin position="114"/>
        <end position="151"/>
    </location>
</feature>
<dbReference type="NCBIfam" id="TIGR00621">
    <property type="entry name" value="ssb"/>
    <property type="match status" value="1"/>
</dbReference>
<proteinExistence type="inferred from homology"/>
<dbReference type="EMBL" id="DSBX01000187">
    <property type="protein sequence ID" value="HDQ99592.1"/>
    <property type="molecule type" value="Genomic_DNA"/>
</dbReference>
<accession>A0A7V0XEZ7</accession>
<evidence type="ECO:0000256" key="1">
    <source>
        <dbReference type="ARBA" id="ARBA00023125"/>
    </source>
</evidence>
<dbReference type="CDD" id="cd04496">
    <property type="entry name" value="SSB_OBF"/>
    <property type="match status" value="1"/>
</dbReference>
<evidence type="ECO:0000256" key="2">
    <source>
        <dbReference type="HAMAP-Rule" id="MF_00984"/>
    </source>
</evidence>
<dbReference type="InterPro" id="IPR012340">
    <property type="entry name" value="NA-bd_OB-fold"/>
</dbReference>
<dbReference type="PANTHER" id="PTHR10302:SF27">
    <property type="entry name" value="SINGLE-STRANDED DNA-BINDING PROTEIN"/>
    <property type="match status" value="1"/>
</dbReference>
<dbReference type="PANTHER" id="PTHR10302">
    <property type="entry name" value="SINGLE-STRANDED DNA-BINDING PROTEIN"/>
    <property type="match status" value="1"/>
</dbReference>
<comment type="caution">
    <text evidence="5">The sequence shown here is derived from an EMBL/GenBank/DDBJ whole genome shotgun (WGS) entry which is preliminary data.</text>
</comment>
<keyword evidence="1 2" id="KW-0238">DNA-binding</keyword>
<comment type="subunit">
    <text evidence="2">Homotetramer.</text>
</comment>
<dbReference type="GO" id="GO:0003697">
    <property type="term" value="F:single-stranded DNA binding"/>
    <property type="evidence" value="ECO:0007669"/>
    <property type="project" value="UniProtKB-UniRule"/>
</dbReference>
<gene>
    <name evidence="5" type="ORF">ENN51_04825</name>
</gene>
<dbReference type="GO" id="GO:0006260">
    <property type="term" value="P:DNA replication"/>
    <property type="evidence" value="ECO:0007669"/>
    <property type="project" value="InterPro"/>
</dbReference>
<protein>
    <recommendedName>
        <fullName evidence="2 3">Single-stranded DNA-binding protein</fullName>
        <shortName evidence="2">SSB</shortName>
    </recommendedName>
</protein>
<dbReference type="GO" id="GO:0009295">
    <property type="term" value="C:nucleoid"/>
    <property type="evidence" value="ECO:0007669"/>
    <property type="project" value="TreeGrafter"/>
</dbReference>
<organism evidence="5">
    <name type="scientific">candidate division WOR-3 bacterium</name>
    <dbReference type="NCBI Taxonomy" id="2052148"/>
    <lineage>
        <taxon>Bacteria</taxon>
        <taxon>Bacteria division WOR-3</taxon>
    </lineage>
</organism>
<dbReference type="PROSITE" id="PS50935">
    <property type="entry name" value="SSB"/>
    <property type="match status" value="1"/>
</dbReference>
<dbReference type="AlphaFoldDB" id="A0A7V0XEZ7"/>
<dbReference type="Proteomes" id="UP000885672">
    <property type="component" value="Unassembled WGS sequence"/>
</dbReference>